<dbReference type="AlphaFoldDB" id="A0A1G5CQH2"/>
<evidence type="ECO:0000313" key="2">
    <source>
        <dbReference type="EMBL" id="SCY04713.1"/>
    </source>
</evidence>
<keyword evidence="1" id="KW-0812">Transmembrane</keyword>
<keyword evidence="1" id="KW-1133">Transmembrane helix</keyword>
<dbReference type="Proteomes" id="UP000198538">
    <property type="component" value="Unassembled WGS sequence"/>
</dbReference>
<evidence type="ECO:0000256" key="1">
    <source>
        <dbReference type="SAM" id="Phobius"/>
    </source>
</evidence>
<protein>
    <submittedName>
        <fullName evidence="2">Uncharacterized protein</fullName>
    </submittedName>
</protein>
<reference evidence="3" key="1">
    <citation type="submission" date="2016-10" db="EMBL/GenBank/DDBJ databases">
        <authorList>
            <person name="Varghese N."/>
            <person name="Submissions S."/>
        </authorList>
    </citation>
    <scope>NUCLEOTIDE SEQUENCE [LARGE SCALE GENOMIC DNA]</scope>
    <source>
        <strain evidence="3">BL9</strain>
    </source>
</reference>
<keyword evidence="1" id="KW-0472">Membrane</keyword>
<keyword evidence="3" id="KW-1185">Reference proteome</keyword>
<sequence>MSSVGFPGMLFAIVFLILVIMLIRRILKR</sequence>
<name>A0A1G5CQH2_9BACL</name>
<evidence type="ECO:0000313" key="3">
    <source>
        <dbReference type="Proteomes" id="UP000198538"/>
    </source>
</evidence>
<proteinExistence type="predicted"/>
<gene>
    <name evidence="2" type="ORF">SAMN05720606_102173</name>
</gene>
<feature type="transmembrane region" description="Helical" evidence="1">
    <location>
        <begin position="6"/>
        <end position="27"/>
    </location>
</feature>
<accession>A0A1G5CQH2</accession>
<dbReference type="EMBL" id="FMVM01000002">
    <property type="protein sequence ID" value="SCY04713.1"/>
    <property type="molecule type" value="Genomic_DNA"/>
</dbReference>
<dbReference type="STRING" id="582692.SAMN05720606_102173"/>
<organism evidence="2 3">
    <name type="scientific">Paenibacillus polysaccharolyticus</name>
    <dbReference type="NCBI Taxonomy" id="582692"/>
    <lineage>
        <taxon>Bacteria</taxon>
        <taxon>Bacillati</taxon>
        <taxon>Bacillota</taxon>
        <taxon>Bacilli</taxon>
        <taxon>Bacillales</taxon>
        <taxon>Paenibacillaceae</taxon>
        <taxon>Paenibacillus</taxon>
    </lineage>
</organism>